<dbReference type="FunFam" id="3.40.50.720:FF:000090">
    <property type="entry name" value="NADP-dependent mannitol dehydrogenase"/>
    <property type="match status" value="1"/>
</dbReference>
<reference evidence="4 6" key="1">
    <citation type="submission" date="2014-03" db="EMBL/GenBank/DDBJ databases">
        <authorList>
            <person name="Casaregola S."/>
        </authorList>
    </citation>
    <scope>NUCLEOTIDE SEQUENCE [LARGE SCALE GENOMIC DNA]</scope>
    <source>
        <strain evidence="4 6">CLIB 918</strain>
    </source>
</reference>
<accession>A0A0J9X7F1</accession>
<organism evidence="4 6">
    <name type="scientific">Geotrichum candidum</name>
    <name type="common">Oospora lactis</name>
    <name type="synonym">Dipodascus geotrichum</name>
    <dbReference type="NCBI Taxonomy" id="1173061"/>
    <lineage>
        <taxon>Eukaryota</taxon>
        <taxon>Fungi</taxon>
        <taxon>Dikarya</taxon>
        <taxon>Ascomycota</taxon>
        <taxon>Saccharomycotina</taxon>
        <taxon>Dipodascomycetes</taxon>
        <taxon>Dipodascales</taxon>
        <taxon>Dipodascaceae</taxon>
        <taxon>Geotrichum</taxon>
    </lineage>
</organism>
<keyword evidence="6" id="KW-1185">Reference proteome</keyword>
<keyword evidence="2" id="KW-0521">NADP</keyword>
<evidence type="ECO:0000256" key="2">
    <source>
        <dbReference type="ARBA" id="ARBA00022857"/>
    </source>
</evidence>
<evidence type="ECO:0000256" key="1">
    <source>
        <dbReference type="ARBA" id="ARBA00006484"/>
    </source>
</evidence>
<comment type="similarity">
    <text evidence="1">Belongs to the short-chain dehydrogenases/reductases (SDR) family.</text>
</comment>
<comment type="caution">
    <text evidence="4">The sequence shown here is derived from an EMBL/GenBank/DDBJ whole genome shotgun (WGS) entry which is preliminary data.</text>
</comment>
<dbReference type="PANTHER" id="PTHR43008">
    <property type="entry name" value="BENZIL REDUCTASE"/>
    <property type="match status" value="1"/>
</dbReference>
<dbReference type="InterPro" id="IPR002347">
    <property type="entry name" value="SDR_fam"/>
</dbReference>
<sequence>MTNHSDNTAHRAIVPPPPTAEDIAAANASVPSGPFQAKNFLARFRLDGKVAVVTGGARGLGFSMAEGLCSAGLKGVAILDVQTDLGLDAIKKLHDAYGVQAQFYKVDVRDENAVAEIMNSISAELGAIDILVNSAGIADLVHAEDYPADKFRRVIDINLNGSFVVAQACARHMIAQGHGGSMIFIASMSGSIVNWPQPQSAYNASKAGVKHLMKSLSAEWAVHGIRCNAISPGYMDTALNRAYTTLFNEWKQRTPLGRLGDPDELTGAAIWLASEASAYCTGSDIIIDGGYTTL</sequence>
<dbReference type="SUPFAM" id="SSF51735">
    <property type="entry name" value="NAD(P)-binding Rossmann-fold domains"/>
    <property type="match status" value="1"/>
</dbReference>
<dbReference type="Proteomes" id="UP000750522">
    <property type="component" value="Unassembled WGS sequence"/>
</dbReference>
<dbReference type="EMBL" id="QQZK01000044">
    <property type="protein sequence ID" value="KAF5100705.1"/>
    <property type="molecule type" value="Genomic_DNA"/>
</dbReference>
<proteinExistence type="inferred from homology"/>
<reference evidence="5" key="3">
    <citation type="submission" date="2020-01" db="EMBL/GenBank/DDBJ databases">
        <authorList>
            <person name="Perkins V."/>
            <person name="Lessard M.-H."/>
            <person name="Dugat-Bony E."/>
            <person name="Frenette M."/>
            <person name="Labrie S."/>
        </authorList>
    </citation>
    <scope>NUCLEOTIDE SEQUENCE</scope>
    <source>
        <strain evidence="5">LMA-70</strain>
    </source>
</reference>
<evidence type="ECO:0000313" key="4">
    <source>
        <dbReference type="EMBL" id="CDO53377.1"/>
    </source>
</evidence>
<dbReference type="Proteomes" id="UP000242525">
    <property type="component" value="Unassembled WGS sequence"/>
</dbReference>
<dbReference type="PANTHER" id="PTHR43008:SF4">
    <property type="entry name" value="CHAIN DEHYDROGENASE, PUTATIVE (AFU_ORTHOLOGUE AFUA_4G08710)-RELATED"/>
    <property type="match status" value="1"/>
</dbReference>
<dbReference type="AlphaFoldDB" id="A0A0J9X7F1"/>
<dbReference type="PRINTS" id="PR00080">
    <property type="entry name" value="SDRFAMILY"/>
</dbReference>
<evidence type="ECO:0000313" key="5">
    <source>
        <dbReference type="EMBL" id="KAF5100705.1"/>
    </source>
</evidence>
<protein>
    <submittedName>
        <fullName evidence="4">Uncharacterized protein</fullName>
    </submittedName>
</protein>
<dbReference type="InterPro" id="IPR036291">
    <property type="entry name" value="NAD(P)-bd_dom_sf"/>
</dbReference>
<dbReference type="STRING" id="1173061.A0A0J9X7F1"/>
<dbReference type="SMR" id="A0A0J9X7F1"/>
<dbReference type="OrthoDB" id="5325318at2759"/>
<gene>
    <name evidence="4" type="ORF">BN980_GECA05s00791g</name>
    <name evidence="5" type="ORF">DV451_002468</name>
</gene>
<dbReference type="PRINTS" id="PR00081">
    <property type="entry name" value="GDHRDH"/>
</dbReference>
<dbReference type="Gene3D" id="3.40.50.720">
    <property type="entry name" value="NAD(P)-binding Rossmann-like Domain"/>
    <property type="match status" value="1"/>
</dbReference>
<keyword evidence="3" id="KW-0560">Oxidoreductase</keyword>
<dbReference type="GO" id="GO:0050664">
    <property type="term" value="F:oxidoreductase activity, acting on NAD(P)H, oxygen as acceptor"/>
    <property type="evidence" value="ECO:0007669"/>
    <property type="project" value="TreeGrafter"/>
</dbReference>
<dbReference type="GO" id="GO:0005975">
    <property type="term" value="P:carbohydrate metabolic process"/>
    <property type="evidence" value="ECO:0007669"/>
    <property type="project" value="UniProtKB-ARBA"/>
</dbReference>
<dbReference type="PROSITE" id="PS00061">
    <property type="entry name" value="ADH_SHORT"/>
    <property type="match status" value="1"/>
</dbReference>
<evidence type="ECO:0000256" key="3">
    <source>
        <dbReference type="ARBA" id="ARBA00023002"/>
    </source>
</evidence>
<dbReference type="GO" id="GO:0044281">
    <property type="term" value="P:small molecule metabolic process"/>
    <property type="evidence" value="ECO:0007669"/>
    <property type="project" value="UniProtKB-ARBA"/>
</dbReference>
<name>A0A0J9X7F1_GEOCN</name>
<dbReference type="GO" id="GO:0050085">
    <property type="term" value="F:mannitol 2-dehydrogenase (NADP+) activity"/>
    <property type="evidence" value="ECO:0007669"/>
    <property type="project" value="UniProtKB-ARBA"/>
</dbReference>
<evidence type="ECO:0000313" key="6">
    <source>
        <dbReference type="Proteomes" id="UP000242525"/>
    </source>
</evidence>
<dbReference type="Pfam" id="PF13561">
    <property type="entry name" value="adh_short_C2"/>
    <property type="match status" value="1"/>
</dbReference>
<dbReference type="InterPro" id="IPR020904">
    <property type="entry name" value="Sc_DH/Rdtase_CS"/>
</dbReference>
<reference evidence="5" key="2">
    <citation type="journal article" date="2020" name="Front. Microbiol.">
        <title>Phenotypic and Genetic Characterization of the Cheese Ripening Yeast Geotrichum candidum.</title>
        <authorList>
            <person name="Perkins V."/>
            <person name="Vignola S."/>
            <person name="Lessard M.H."/>
            <person name="Plante P.L."/>
            <person name="Corbeil J."/>
            <person name="Dugat-Bony E."/>
            <person name="Frenette M."/>
            <person name="Labrie S."/>
        </authorList>
    </citation>
    <scope>NUCLEOTIDE SEQUENCE</scope>
    <source>
        <strain evidence="5">LMA-70</strain>
    </source>
</reference>
<dbReference type="EMBL" id="CCBN010000005">
    <property type="protein sequence ID" value="CDO53377.1"/>
    <property type="molecule type" value="Genomic_DNA"/>
</dbReference>